<keyword evidence="1" id="KW-0547">Nucleotide-binding</keyword>
<dbReference type="InterPro" id="IPR029000">
    <property type="entry name" value="Cyclophilin-like_dom_sf"/>
</dbReference>
<keyword evidence="3" id="KW-0067">ATP-binding</keyword>
<feature type="domain" description="Carboxyltransferase" evidence="4">
    <location>
        <begin position="27"/>
        <end position="312"/>
    </location>
</feature>
<dbReference type="OrthoDB" id="9782422at2"/>
<accession>A0A2Z4GHS5</accession>
<dbReference type="SUPFAM" id="SSF50891">
    <property type="entry name" value="Cyclophilin-like"/>
    <property type="match status" value="1"/>
</dbReference>
<reference evidence="5 6" key="1">
    <citation type="submission" date="2018-05" db="EMBL/GenBank/DDBJ databases">
        <title>Complete genome sequence of Arcticibacterium luteifluviistationis SM1504T, a cytophagaceae bacterium isolated from Arctic surface seawater.</title>
        <authorList>
            <person name="Li Y."/>
            <person name="Qin Q.-L."/>
        </authorList>
    </citation>
    <scope>NUCLEOTIDE SEQUENCE [LARGE SCALE GENOMIC DNA]</scope>
    <source>
        <strain evidence="5 6">SM1504</strain>
    </source>
</reference>
<evidence type="ECO:0000313" key="6">
    <source>
        <dbReference type="Proteomes" id="UP000249873"/>
    </source>
</evidence>
<organism evidence="5 6">
    <name type="scientific">Arcticibacterium luteifluviistationis</name>
    <dbReference type="NCBI Taxonomy" id="1784714"/>
    <lineage>
        <taxon>Bacteria</taxon>
        <taxon>Pseudomonadati</taxon>
        <taxon>Bacteroidota</taxon>
        <taxon>Cytophagia</taxon>
        <taxon>Cytophagales</taxon>
        <taxon>Leadbetterellaceae</taxon>
        <taxon>Arcticibacterium</taxon>
    </lineage>
</organism>
<dbReference type="GO" id="GO:0005524">
    <property type="term" value="F:ATP binding"/>
    <property type="evidence" value="ECO:0007669"/>
    <property type="project" value="UniProtKB-KW"/>
</dbReference>
<sequence length="324" mass="35553">MKLLILIFLKSGILTSIQDIGRCGFKDKGINPSGAMDTLSMRLLNILLGNEDTEAVLEFHYPTPTITFEEHALFAIGGANFSGSLNNKSVSNWKVLEAKPGDMLCFGKKVNGERAYIAIKGGFNLKKSLGSNSTNLLGGFGGKKIEKGDSLDLNLKNGQLFAATKKVYLAPKTVNVNLRPAFEQNQEIRVIVGKDLSNLDLESRNKIFNQSFIISSHADRMGYRLEGDCLNLQSSEEQISSSVAFGTIQLLPDGQLVILMADHQTTGGYPKLANVISVDLSILAQLSVGQHVTFREISMEVAESVFLKQEREMKKFKSAVQLYL</sequence>
<dbReference type="Pfam" id="PF02626">
    <property type="entry name" value="CT_A_B"/>
    <property type="match status" value="1"/>
</dbReference>
<evidence type="ECO:0000256" key="2">
    <source>
        <dbReference type="ARBA" id="ARBA00022801"/>
    </source>
</evidence>
<dbReference type="EMBL" id="CP029480">
    <property type="protein sequence ID" value="AWW00489.1"/>
    <property type="molecule type" value="Genomic_DNA"/>
</dbReference>
<dbReference type="Gene3D" id="2.40.100.10">
    <property type="entry name" value="Cyclophilin-like"/>
    <property type="match status" value="1"/>
</dbReference>
<dbReference type="GO" id="GO:0016787">
    <property type="term" value="F:hydrolase activity"/>
    <property type="evidence" value="ECO:0007669"/>
    <property type="project" value="UniProtKB-KW"/>
</dbReference>
<gene>
    <name evidence="5" type="ORF">DJ013_20820</name>
</gene>
<proteinExistence type="predicted"/>
<dbReference type="PANTHER" id="PTHR43309:SF5">
    <property type="entry name" value="5-OXOPROLINASE SUBUNIT C"/>
    <property type="match status" value="1"/>
</dbReference>
<evidence type="ECO:0000259" key="4">
    <source>
        <dbReference type="SMART" id="SM00797"/>
    </source>
</evidence>
<keyword evidence="2" id="KW-0378">Hydrolase</keyword>
<dbReference type="PANTHER" id="PTHR43309">
    <property type="entry name" value="5-OXOPROLINASE SUBUNIT C"/>
    <property type="match status" value="1"/>
</dbReference>
<dbReference type="KEGG" id="als:DJ013_20820"/>
<protein>
    <submittedName>
        <fullName evidence="5">KipI antagonist</fullName>
    </submittedName>
</protein>
<dbReference type="Proteomes" id="UP000249873">
    <property type="component" value="Chromosome"/>
</dbReference>
<dbReference type="InterPro" id="IPR003778">
    <property type="entry name" value="CT_A_B"/>
</dbReference>
<evidence type="ECO:0000256" key="1">
    <source>
        <dbReference type="ARBA" id="ARBA00022741"/>
    </source>
</evidence>
<dbReference type="SMART" id="SM00797">
    <property type="entry name" value="AHS2"/>
    <property type="match status" value="1"/>
</dbReference>
<name>A0A2Z4GHS5_9BACT</name>
<keyword evidence="6" id="KW-1185">Reference proteome</keyword>
<evidence type="ECO:0000256" key="3">
    <source>
        <dbReference type="ARBA" id="ARBA00022840"/>
    </source>
</evidence>
<evidence type="ECO:0000313" key="5">
    <source>
        <dbReference type="EMBL" id="AWW00489.1"/>
    </source>
</evidence>
<dbReference type="NCBIfam" id="TIGR00724">
    <property type="entry name" value="urea_amlyse_rel"/>
    <property type="match status" value="1"/>
</dbReference>
<dbReference type="InterPro" id="IPR052708">
    <property type="entry name" value="PxpC"/>
</dbReference>
<dbReference type="AlphaFoldDB" id="A0A2Z4GHS5"/>